<feature type="chain" id="PRO_5030892086" evidence="2">
    <location>
        <begin position="24"/>
        <end position="183"/>
    </location>
</feature>
<gene>
    <name evidence="4" type="ORF">GGR04_000775</name>
</gene>
<evidence type="ECO:0000313" key="4">
    <source>
        <dbReference type="EMBL" id="MBB3996954.1"/>
    </source>
</evidence>
<name>A0A7W6E9V9_9HYPH</name>
<dbReference type="InterPro" id="IPR035940">
    <property type="entry name" value="CAP_sf"/>
</dbReference>
<dbReference type="Proteomes" id="UP000542776">
    <property type="component" value="Unassembled WGS sequence"/>
</dbReference>
<keyword evidence="2" id="KW-0732">Signal</keyword>
<evidence type="ECO:0000313" key="5">
    <source>
        <dbReference type="Proteomes" id="UP000542776"/>
    </source>
</evidence>
<proteinExistence type="predicted"/>
<dbReference type="RefSeq" id="WP_183198020.1">
    <property type="nucleotide sequence ID" value="NZ_JACIEK010000001.1"/>
</dbReference>
<dbReference type="PANTHER" id="PTHR31157">
    <property type="entry name" value="SCP DOMAIN-CONTAINING PROTEIN"/>
    <property type="match status" value="1"/>
</dbReference>
<evidence type="ECO:0000256" key="1">
    <source>
        <dbReference type="SAM" id="MobiDB-lite"/>
    </source>
</evidence>
<feature type="region of interest" description="Disordered" evidence="1">
    <location>
        <begin position="162"/>
        <end position="183"/>
    </location>
</feature>
<keyword evidence="5" id="KW-1185">Reference proteome</keyword>
<evidence type="ECO:0000259" key="3">
    <source>
        <dbReference type="Pfam" id="PF00188"/>
    </source>
</evidence>
<comment type="caution">
    <text evidence="4">The sequence shown here is derived from an EMBL/GenBank/DDBJ whole genome shotgun (WGS) entry which is preliminary data.</text>
</comment>
<evidence type="ECO:0000256" key="2">
    <source>
        <dbReference type="SAM" id="SignalP"/>
    </source>
</evidence>
<dbReference type="EMBL" id="JACIEK010000001">
    <property type="protein sequence ID" value="MBB3996954.1"/>
    <property type="molecule type" value="Genomic_DNA"/>
</dbReference>
<dbReference type="SUPFAM" id="SSF55797">
    <property type="entry name" value="PR-1-like"/>
    <property type="match status" value="1"/>
</dbReference>
<dbReference type="CDD" id="cd05379">
    <property type="entry name" value="CAP_bacterial"/>
    <property type="match status" value="1"/>
</dbReference>
<dbReference type="Pfam" id="PF00188">
    <property type="entry name" value="CAP"/>
    <property type="match status" value="1"/>
</dbReference>
<dbReference type="InterPro" id="IPR014044">
    <property type="entry name" value="CAP_dom"/>
</dbReference>
<organism evidence="4 5">
    <name type="scientific">Aureimonas pseudogalii</name>
    <dbReference type="NCBI Taxonomy" id="1744844"/>
    <lineage>
        <taxon>Bacteria</taxon>
        <taxon>Pseudomonadati</taxon>
        <taxon>Pseudomonadota</taxon>
        <taxon>Alphaproteobacteria</taxon>
        <taxon>Hyphomicrobiales</taxon>
        <taxon>Aurantimonadaceae</taxon>
        <taxon>Aureimonas</taxon>
    </lineage>
</organism>
<dbReference type="PANTHER" id="PTHR31157:SF1">
    <property type="entry name" value="SCP DOMAIN-CONTAINING PROTEIN"/>
    <property type="match status" value="1"/>
</dbReference>
<accession>A0A7W6E9V9</accession>
<protein>
    <submittedName>
        <fullName evidence="4">Uncharacterized protein YkwD</fullName>
    </submittedName>
</protein>
<dbReference type="Gene3D" id="3.40.33.10">
    <property type="entry name" value="CAP"/>
    <property type="match status" value="1"/>
</dbReference>
<sequence length="183" mass="19479">MNSKTTFPALLAAALLLAGCATPAPTPAARVTAVPIEREAALAAVNAFRGEHGLKALAINETLMRAATAQSAAMAARDTMDHEVAGVLTTRVETAGYRWGTVAENIAKSYPDYDGAMKAWIHSPGHRRNLLDPRVTEIGFAGERASAGGKPYWTQIFASPSRRVSAPAASEKPLRWGPELRFP</sequence>
<dbReference type="PROSITE" id="PS51257">
    <property type="entry name" value="PROKAR_LIPOPROTEIN"/>
    <property type="match status" value="1"/>
</dbReference>
<dbReference type="AlphaFoldDB" id="A0A7W6E9V9"/>
<feature type="domain" description="SCP" evidence="3">
    <location>
        <begin position="42"/>
        <end position="157"/>
    </location>
</feature>
<reference evidence="4 5" key="1">
    <citation type="submission" date="2020-08" db="EMBL/GenBank/DDBJ databases">
        <title>Genomic Encyclopedia of Type Strains, Phase IV (KMG-IV): sequencing the most valuable type-strain genomes for metagenomic binning, comparative biology and taxonomic classification.</title>
        <authorList>
            <person name="Goeker M."/>
        </authorList>
    </citation>
    <scope>NUCLEOTIDE SEQUENCE [LARGE SCALE GENOMIC DNA]</scope>
    <source>
        <strain evidence="4 5">DSM 102238</strain>
    </source>
</reference>
<feature type="signal peptide" evidence="2">
    <location>
        <begin position="1"/>
        <end position="23"/>
    </location>
</feature>